<proteinExistence type="predicted"/>
<dbReference type="Proteomes" id="UP000254545">
    <property type="component" value="Unassembled WGS sequence"/>
</dbReference>
<gene>
    <name evidence="1" type="ORF">NCTC9177_01821</name>
</gene>
<protein>
    <submittedName>
        <fullName evidence="1">Uncharacterized protein</fullName>
    </submittedName>
</protein>
<dbReference type="EMBL" id="UGKR01000003">
    <property type="protein sequence ID" value="STS87991.1"/>
    <property type="molecule type" value="Genomic_DNA"/>
</dbReference>
<reference evidence="1 2" key="1">
    <citation type="submission" date="2018-06" db="EMBL/GenBank/DDBJ databases">
        <authorList>
            <consortium name="Pathogen Informatics"/>
            <person name="Doyle S."/>
        </authorList>
    </citation>
    <scope>NUCLEOTIDE SEQUENCE [LARGE SCALE GENOMIC DNA]</scope>
    <source>
        <strain evidence="1 2">NCTC9177</strain>
    </source>
</reference>
<comment type="caution">
    <text evidence="1">The sequence shown here is derived from an EMBL/GenBank/DDBJ whole genome shotgun (WGS) entry which is preliminary data.</text>
</comment>
<dbReference type="AlphaFoldDB" id="A0A7H4MCE1"/>
<accession>A0A7H4MCE1</accession>
<sequence>MVSVVQKMNAAVADDGLDNDLKTAKQCRSLTGRRIPDNAWGVLTVVEQDRQQLRVKCRKVMCHLGYLGKTDNVAVGTKGAPSIPETDVTVDIFRVDIAQSFTQVALNGTLRDAKLLSNLP</sequence>
<evidence type="ECO:0000313" key="1">
    <source>
        <dbReference type="EMBL" id="STS87991.1"/>
    </source>
</evidence>
<name>A0A7H4MCE1_KLEVA</name>
<organism evidence="1 2">
    <name type="scientific">Klebsiella variicola</name>
    <dbReference type="NCBI Taxonomy" id="244366"/>
    <lineage>
        <taxon>Bacteria</taxon>
        <taxon>Pseudomonadati</taxon>
        <taxon>Pseudomonadota</taxon>
        <taxon>Gammaproteobacteria</taxon>
        <taxon>Enterobacterales</taxon>
        <taxon>Enterobacteriaceae</taxon>
        <taxon>Klebsiella/Raoultella group</taxon>
        <taxon>Klebsiella</taxon>
        <taxon>Klebsiella pneumoniae complex</taxon>
    </lineage>
</organism>
<evidence type="ECO:0000313" key="2">
    <source>
        <dbReference type="Proteomes" id="UP000254545"/>
    </source>
</evidence>